<name>A0A381WRC0_9ZZZZ</name>
<protein>
    <recommendedName>
        <fullName evidence="5">TRAM domain-containing protein</fullName>
    </recommendedName>
</protein>
<dbReference type="Gene3D" id="2.40.50.1070">
    <property type="match status" value="2"/>
</dbReference>
<dbReference type="AlphaFoldDB" id="A0A381WRC0"/>
<dbReference type="PROSITE" id="PS01230">
    <property type="entry name" value="TRMA_1"/>
    <property type="match status" value="1"/>
</dbReference>
<reference evidence="4" key="1">
    <citation type="submission" date="2018-05" db="EMBL/GenBank/DDBJ databases">
        <authorList>
            <person name="Lanie J.A."/>
            <person name="Ng W.-L."/>
            <person name="Kazmierczak K.M."/>
            <person name="Andrzejewski T.M."/>
            <person name="Davidsen T.M."/>
            <person name="Wayne K.J."/>
            <person name="Tettelin H."/>
            <person name="Glass J.I."/>
            <person name="Rusch D."/>
            <person name="Podicherti R."/>
            <person name="Tsui H.-C.T."/>
            <person name="Winkler M.E."/>
        </authorList>
    </citation>
    <scope>NUCLEOTIDE SEQUENCE</scope>
</reference>
<evidence type="ECO:0000313" key="4">
    <source>
        <dbReference type="EMBL" id="SVA54463.1"/>
    </source>
</evidence>
<gene>
    <name evidence="4" type="ORF">METZ01_LOCUS107317</name>
</gene>
<keyword evidence="2" id="KW-0808">Transferase</keyword>
<evidence type="ECO:0000256" key="1">
    <source>
        <dbReference type="ARBA" id="ARBA00022603"/>
    </source>
</evidence>
<dbReference type="InterPro" id="IPR030390">
    <property type="entry name" value="MeTrfase_TrmA_AS"/>
</dbReference>
<dbReference type="PANTHER" id="PTHR11061:SF30">
    <property type="entry name" value="TRNA (URACIL(54)-C(5))-METHYLTRANSFERASE"/>
    <property type="match status" value="1"/>
</dbReference>
<dbReference type="SUPFAM" id="SSF53335">
    <property type="entry name" value="S-adenosyl-L-methionine-dependent methyltransferases"/>
    <property type="match status" value="1"/>
</dbReference>
<sequence>MADSGRLLTYDGDPLRDLDPQKEFAELRLLSMGAFGDTVADFEDGLIQVFGGIIGEVVKARIYRYKRRGKNKINAMVSEIIEASPHRVENPCPYFGPCSGCQWQHVSHEYQLELKRDMVRYFFADYVSLSNVHVSKTNPAPESFNYRNHARFTVRFGGQLGFSNRITRRFVRVDDCMLMDPKINGFLSQLQDNASETTNLSIRVGTNTGDYLIQPELSGPDIDFKTGQKWYKENMLNREFRVASPSFFQVNTKQAEFMINLVGDKLGLNGDEILVDAYAGVGVFASLLSDRVRKVIAVEESQAAVKDALFGLNDLHNVHYIQGKTEEILEELEEKIDVIILDPPRTGCHPQAIASVLSAKPNKIAYVSCDPPSLARDLDMLVQGGYQIDSVDPIDM</sequence>
<dbReference type="Pfam" id="PF05958">
    <property type="entry name" value="tRNA_U5-meth_tr"/>
    <property type="match status" value="1"/>
</dbReference>
<accession>A0A381WRC0</accession>
<dbReference type="GO" id="GO:0070041">
    <property type="term" value="F:rRNA (uridine-C5-)-methyltransferase activity"/>
    <property type="evidence" value="ECO:0007669"/>
    <property type="project" value="TreeGrafter"/>
</dbReference>
<dbReference type="Gene3D" id="2.40.50.140">
    <property type="entry name" value="Nucleic acid-binding proteins"/>
    <property type="match status" value="1"/>
</dbReference>
<organism evidence="4">
    <name type="scientific">marine metagenome</name>
    <dbReference type="NCBI Taxonomy" id="408172"/>
    <lineage>
        <taxon>unclassified sequences</taxon>
        <taxon>metagenomes</taxon>
        <taxon>ecological metagenomes</taxon>
    </lineage>
</organism>
<dbReference type="InterPro" id="IPR010280">
    <property type="entry name" value="U5_MeTrfase_fam"/>
</dbReference>
<evidence type="ECO:0008006" key="5">
    <source>
        <dbReference type="Google" id="ProtNLM"/>
    </source>
</evidence>
<dbReference type="PANTHER" id="PTHR11061">
    <property type="entry name" value="RNA M5U METHYLTRANSFERASE"/>
    <property type="match status" value="1"/>
</dbReference>
<feature type="non-terminal residue" evidence="4">
    <location>
        <position position="396"/>
    </location>
</feature>
<dbReference type="GO" id="GO:0070475">
    <property type="term" value="P:rRNA base methylation"/>
    <property type="evidence" value="ECO:0007669"/>
    <property type="project" value="TreeGrafter"/>
</dbReference>
<dbReference type="Gene3D" id="3.40.50.150">
    <property type="entry name" value="Vaccinia Virus protein VP39"/>
    <property type="match status" value="2"/>
</dbReference>
<keyword evidence="1" id="KW-0489">Methyltransferase</keyword>
<keyword evidence="3" id="KW-0949">S-adenosyl-L-methionine</keyword>
<dbReference type="InterPro" id="IPR029063">
    <property type="entry name" value="SAM-dependent_MTases_sf"/>
</dbReference>
<dbReference type="EMBL" id="UINC01012476">
    <property type="protein sequence ID" value="SVA54463.1"/>
    <property type="molecule type" value="Genomic_DNA"/>
</dbReference>
<dbReference type="InterPro" id="IPR012340">
    <property type="entry name" value="NA-bd_OB-fold"/>
</dbReference>
<evidence type="ECO:0000256" key="2">
    <source>
        <dbReference type="ARBA" id="ARBA00022679"/>
    </source>
</evidence>
<dbReference type="PROSITE" id="PS51687">
    <property type="entry name" value="SAM_MT_RNA_M5U"/>
    <property type="match status" value="1"/>
</dbReference>
<evidence type="ECO:0000256" key="3">
    <source>
        <dbReference type="ARBA" id="ARBA00022691"/>
    </source>
</evidence>
<dbReference type="CDD" id="cd02440">
    <property type="entry name" value="AdoMet_MTases"/>
    <property type="match status" value="1"/>
</dbReference>
<proteinExistence type="predicted"/>